<dbReference type="Gene3D" id="3.40.50.150">
    <property type="entry name" value="Vaccinia Virus protein VP39"/>
    <property type="match status" value="1"/>
</dbReference>
<sequence>MELSPVLYHKIIRPKWINRIYIHKRIEGYINLKDKNVLDFGAGTGANCVLCKPDQYLGIDPDEKRINYAKKLYPNYDFKIFQNDTLNVTNQSLDVILMISVLHHISPEKMKKYVKQFRQALKPSGMIIAIEPCFFHKSKISNWYMAKNDNGDYIQYEQGYFDLFKGEGFNCKTIERFKKCLLYTELFFTARI</sequence>
<dbReference type="InterPro" id="IPR029063">
    <property type="entry name" value="SAM-dependent_MTases_sf"/>
</dbReference>
<dbReference type="GO" id="GO:0008168">
    <property type="term" value="F:methyltransferase activity"/>
    <property type="evidence" value="ECO:0007669"/>
    <property type="project" value="UniProtKB-KW"/>
</dbReference>
<accession>A0ABT9ZV79</accession>
<reference evidence="1 2" key="1">
    <citation type="submission" date="2023-07" db="EMBL/GenBank/DDBJ databases">
        <title>Genomic Encyclopedia of Type Strains, Phase IV (KMG-IV): sequencing the most valuable type-strain genomes for metagenomic binning, comparative biology and taxonomic classification.</title>
        <authorList>
            <person name="Goeker M."/>
        </authorList>
    </citation>
    <scope>NUCLEOTIDE SEQUENCE [LARGE SCALE GENOMIC DNA]</scope>
    <source>
        <strain evidence="1 2">DSM 9768</strain>
    </source>
</reference>
<gene>
    <name evidence="1" type="ORF">J2S74_002163</name>
</gene>
<dbReference type="Pfam" id="PF13489">
    <property type="entry name" value="Methyltransf_23"/>
    <property type="match status" value="1"/>
</dbReference>
<dbReference type="CDD" id="cd02440">
    <property type="entry name" value="AdoMet_MTases"/>
    <property type="match status" value="1"/>
</dbReference>
<organism evidence="1 2">
    <name type="scientific">Evansella vedderi</name>
    <dbReference type="NCBI Taxonomy" id="38282"/>
    <lineage>
        <taxon>Bacteria</taxon>
        <taxon>Bacillati</taxon>
        <taxon>Bacillota</taxon>
        <taxon>Bacilli</taxon>
        <taxon>Bacillales</taxon>
        <taxon>Bacillaceae</taxon>
        <taxon>Evansella</taxon>
    </lineage>
</organism>
<keyword evidence="1" id="KW-0489">Methyltransferase</keyword>
<dbReference type="RefSeq" id="WP_307325209.1">
    <property type="nucleotide sequence ID" value="NZ_JAUSUG010000007.1"/>
</dbReference>
<evidence type="ECO:0000313" key="2">
    <source>
        <dbReference type="Proteomes" id="UP001230005"/>
    </source>
</evidence>
<dbReference type="SUPFAM" id="SSF53335">
    <property type="entry name" value="S-adenosyl-L-methionine-dependent methyltransferases"/>
    <property type="match status" value="1"/>
</dbReference>
<dbReference type="PANTHER" id="PTHR43861:SF1">
    <property type="entry name" value="TRANS-ACONITATE 2-METHYLTRANSFERASE"/>
    <property type="match status" value="1"/>
</dbReference>
<evidence type="ECO:0000313" key="1">
    <source>
        <dbReference type="EMBL" id="MDQ0254784.1"/>
    </source>
</evidence>
<dbReference type="Proteomes" id="UP001230005">
    <property type="component" value="Unassembled WGS sequence"/>
</dbReference>
<comment type="caution">
    <text evidence="1">The sequence shown here is derived from an EMBL/GenBank/DDBJ whole genome shotgun (WGS) entry which is preliminary data.</text>
</comment>
<name>A0ABT9ZV79_9BACI</name>
<keyword evidence="2" id="KW-1185">Reference proteome</keyword>
<dbReference type="EMBL" id="JAUSUG010000007">
    <property type="protein sequence ID" value="MDQ0254784.1"/>
    <property type="molecule type" value="Genomic_DNA"/>
</dbReference>
<dbReference type="GO" id="GO:0032259">
    <property type="term" value="P:methylation"/>
    <property type="evidence" value="ECO:0007669"/>
    <property type="project" value="UniProtKB-KW"/>
</dbReference>
<protein>
    <submittedName>
        <fullName evidence="1">2-polyprenyl-3-methyl-5-hydroxy-6-metoxy-1, 4-benzoquinol methylase</fullName>
    </submittedName>
</protein>
<keyword evidence="1" id="KW-0808">Transferase</keyword>
<proteinExistence type="predicted"/>
<dbReference type="PANTHER" id="PTHR43861">
    <property type="entry name" value="TRANS-ACONITATE 2-METHYLTRANSFERASE-RELATED"/>
    <property type="match status" value="1"/>
</dbReference>